<comment type="function">
    <text evidence="5">Catalyzes the ATP-dependent conversion of 5-aminoimidazole ribonucleotide (AIR) and HCO(3)- to N5-carboxyaminoimidazole ribonucleotide (N5-CAIR).</text>
</comment>
<keyword evidence="4 5" id="KW-0436">Ligase</keyword>
<dbReference type="HAMAP" id="MF_01928">
    <property type="entry name" value="PurK"/>
    <property type="match status" value="1"/>
</dbReference>
<dbReference type="NCBIfam" id="NF004676">
    <property type="entry name" value="PRK06019.1-2"/>
    <property type="match status" value="1"/>
</dbReference>
<comment type="pathway">
    <text evidence="4 5">Purine metabolism; IMP biosynthesis via de novo pathway; 5-amino-1-(5-phospho-D-ribosyl)imidazole-4-carboxylate from 5-amino-1-(5-phospho-D-ribosyl)imidazole (N5-CAIR route): step 1/2.</text>
</comment>
<gene>
    <name evidence="4 5 7" type="primary">purK</name>
    <name evidence="7" type="ORF">ACFOUO_02220</name>
</gene>
<evidence type="ECO:0000256" key="5">
    <source>
        <dbReference type="RuleBase" id="RU361200"/>
    </source>
</evidence>
<keyword evidence="3 4" id="KW-0067">ATP-binding</keyword>
<dbReference type="NCBIfam" id="NF004675">
    <property type="entry name" value="PRK06019.1-1"/>
    <property type="match status" value="1"/>
</dbReference>
<dbReference type="InterPro" id="IPR016185">
    <property type="entry name" value="PreATP-grasp_dom_sf"/>
</dbReference>
<keyword evidence="1 4" id="KW-0547">Nucleotide-binding</keyword>
<protein>
    <recommendedName>
        <fullName evidence="4 5">N5-carboxyaminoimidazole ribonucleotide synthase</fullName>
        <shortName evidence="4 5">N5-CAIR synthase</shortName>
        <ecNumber evidence="4 5">6.3.4.18</ecNumber>
    </recommendedName>
    <alternativeName>
        <fullName evidence="4 5">5-(carboxyamino)imidazole ribonucleotide synthetase</fullName>
    </alternativeName>
</protein>
<feature type="binding site" evidence="4">
    <location>
        <position position="110"/>
    </location>
    <ligand>
        <name>ATP</name>
        <dbReference type="ChEBI" id="CHEBI:30616"/>
    </ligand>
</feature>
<dbReference type="Pfam" id="PF02222">
    <property type="entry name" value="ATP-grasp"/>
    <property type="match status" value="1"/>
</dbReference>
<feature type="binding site" evidence="4">
    <location>
        <position position="194"/>
    </location>
    <ligand>
        <name>ATP</name>
        <dbReference type="ChEBI" id="CHEBI:30616"/>
    </ligand>
</feature>
<dbReference type="PROSITE" id="PS50975">
    <property type="entry name" value="ATP_GRASP"/>
    <property type="match status" value="1"/>
</dbReference>
<dbReference type="NCBIfam" id="NF004679">
    <property type="entry name" value="PRK06019.1-5"/>
    <property type="match status" value="1"/>
</dbReference>
<dbReference type="Gene3D" id="3.30.1490.20">
    <property type="entry name" value="ATP-grasp fold, A domain"/>
    <property type="match status" value="1"/>
</dbReference>
<accession>A0ABV8J9R3</accession>
<feature type="binding site" evidence="4">
    <location>
        <begin position="186"/>
        <end position="189"/>
    </location>
    <ligand>
        <name>ATP</name>
        <dbReference type="ChEBI" id="CHEBI:30616"/>
    </ligand>
</feature>
<dbReference type="Pfam" id="PF17769">
    <property type="entry name" value="PurK_C"/>
    <property type="match status" value="1"/>
</dbReference>
<dbReference type="RefSeq" id="WP_380701721.1">
    <property type="nucleotide sequence ID" value="NZ_JBHSAP010000005.1"/>
</dbReference>
<dbReference type="InterPro" id="IPR040686">
    <property type="entry name" value="PurK_C"/>
</dbReference>
<dbReference type="InterPro" id="IPR011761">
    <property type="entry name" value="ATP-grasp"/>
</dbReference>
<name>A0ABV8J9R3_9BACL</name>
<comment type="function">
    <text evidence="4">Catalyzes the ATP-dependent conversion of 5-aminoimidazole ribonucleotide (AIR) and HCO(3)(-) to N5-carboxyaminoimidazole ribonucleotide (N5-CAIR).</text>
</comment>
<evidence type="ECO:0000259" key="6">
    <source>
        <dbReference type="PROSITE" id="PS50975"/>
    </source>
</evidence>
<feature type="binding site" evidence="4">
    <location>
        <begin position="155"/>
        <end position="161"/>
    </location>
    <ligand>
        <name>ATP</name>
        <dbReference type="ChEBI" id="CHEBI:30616"/>
    </ligand>
</feature>
<keyword evidence="8" id="KW-1185">Reference proteome</keyword>
<dbReference type="InterPro" id="IPR005875">
    <property type="entry name" value="PurK"/>
</dbReference>
<comment type="similarity">
    <text evidence="4 5">Belongs to the PurK/PurT family.</text>
</comment>
<organism evidence="7 8">
    <name type="scientific">Salinithrix halophila</name>
    <dbReference type="NCBI Taxonomy" id="1485204"/>
    <lineage>
        <taxon>Bacteria</taxon>
        <taxon>Bacillati</taxon>
        <taxon>Bacillota</taxon>
        <taxon>Bacilli</taxon>
        <taxon>Bacillales</taxon>
        <taxon>Thermoactinomycetaceae</taxon>
        <taxon>Salinithrix</taxon>
    </lineage>
</organism>
<dbReference type="PANTHER" id="PTHR11609">
    <property type="entry name" value="PURINE BIOSYNTHESIS PROTEIN 6/7, PUR6/7"/>
    <property type="match status" value="1"/>
</dbReference>
<sequence length="378" mass="41836">MNATRKHLLPGSTVGILGGGQLGRMIALEGKKMGYRFITLDPIADCPGAEAADRHIAAPYHDEVAARRMASACDVITYEFENVDDTIVRILEEESFLPQGGALLEVTRHRLREKNALLKAGIPVAPFREVANKDELRRALDDIGFPSVLKTVTGGYDGKGQWILRKVEDVEAAIHDFAEGETRILEQFVPFTKEISVIAARGQDGEIRCFTPVENIHRDHILHMTLAPAPVGRKVLETAEELARKIAEHLDVVGLIAVEMFLKEDGQILVNELAPRPHNSGHFTYDACTVSQFEQHLRAVCGLPLGSPRLLSPAVMVNILGQHVDALMKKLPDLPPEVKVHWYGKEDSRRGRKMGHVTALAASTEEARRILEDLAIWD</sequence>
<feature type="binding site" evidence="4">
    <location>
        <position position="217"/>
    </location>
    <ligand>
        <name>ATP</name>
        <dbReference type="ChEBI" id="CHEBI:30616"/>
    </ligand>
</feature>
<comment type="subunit">
    <text evidence="4 5">Homodimer.</text>
</comment>
<dbReference type="InterPro" id="IPR013815">
    <property type="entry name" value="ATP_grasp_subdomain_1"/>
</dbReference>
<proteinExistence type="inferred from homology"/>
<evidence type="ECO:0000256" key="2">
    <source>
        <dbReference type="ARBA" id="ARBA00022755"/>
    </source>
</evidence>
<dbReference type="SUPFAM" id="SSF51246">
    <property type="entry name" value="Rudiment single hybrid motif"/>
    <property type="match status" value="1"/>
</dbReference>
<feature type="binding site" evidence="4">
    <location>
        <position position="150"/>
    </location>
    <ligand>
        <name>ATP</name>
        <dbReference type="ChEBI" id="CHEBI:30616"/>
    </ligand>
</feature>
<comment type="caution">
    <text evidence="7">The sequence shown here is derived from an EMBL/GenBank/DDBJ whole genome shotgun (WGS) entry which is preliminary data.</text>
</comment>
<dbReference type="Proteomes" id="UP001595843">
    <property type="component" value="Unassembled WGS sequence"/>
</dbReference>
<evidence type="ECO:0000256" key="3">
    <source>
        <dbReference type="ARBA" id="ARBA00022840"/>
    </source>
</evidence>
<keyword evidence="2 4" id="KW-0658">Purine biosynthesis</keyword>
<dbReference type="SUPFAM" id="SSF56059">
    <property type="entry name" value="Glutathione synthetase ATP-binding domain-like"/>
    <property type="match status" value="1"/>
</dbReference>
<dbReference type="GO" id="GO:0034028">
    <property type="term" value="F:5-(carboxyamino)imidazole ribonucleotide synthase activity"/>
    <property type="evidence" value="ECO:0007669"/>
    <property type="project" value="UniProtKB-EC"/>
</dbReference>
<dbReference type="InterPro" id="IPR011054">
    <property type="entry name" value="Rudment_hybrid_motif"/>
</dbReference>
<feature type="domain" description="ATP-grasp" evidence="6">
    <location>
        <begin position="114"/>
        <end position="301"/>
    </location>
</feature>
<dbReference type="Gene3D" id="3.30.470.20">
    <property type="entry name" value="ATP-grasp fold, B domain"/>
    <property type="match status" value="1"/>
</dbReference>
<evidence type="ECO:0000313" key="7">
    <source>
        <dbReference type="EMBL" id="MFC4075621.1"/>
    </source>
</evidence>
<evidence type="ECO:0000256" key="4">
    <source>
        <dbReference type="HAMAP-Rule" id="MF_01928"/>
    </source>
</evidence>
<dbReference type="PANTHER" id="PTHR11609:SF5">
    <property type="entry name" value="PHOSPHORIBOSYLAMINOIMIDAZOLE CARBOXYLASE"/>
    <property type="match status" value="1"/>
</dbReference>
<dbReference type="NCBIfam" id="TIGR01161">
    <property type="entry name" value="purK"/>
    <property type="match status" value="1"/>
</dbReference>
<reference evidence="8" key="1">
    <citation type="journal article" date="2019" name="Int. J. Syst. Evol. Microbiol.">
        <title>The Global Catalogue of Microorganisms (GCM) 10K type strain sequencing project: providing services to taxonomists for standard genome sequencing and annotation.</title>
        <authorList>
            <consortium name="The Broad Institute Genomics Platform"/>
            <consortium name="The Broad Institute Genome Sequencing Center for Infectious Disease"/>
            <person name="Wu L."/>
            <person name="Ma J."/>
        </authorList>
    </citation>
    <scope>NUCLEOTIDE SEQUENCE [LARGE SCALE GENOMIC DNA]</scope>
    <source>
        <strain evidence="8">IBRC-M 10813</strain>
    </source>
</reference>
<comment type="catalytic activity">
    <reaction evidence="4 5">
        <text>5-amino-1-(5-phospho-beta-D-ribosyl)imidazole + hydrogencarbonate + ATP = 5-carboxyamino-1-(5-phospho-D-ribosyl)imidazole + ADP + phosphate + 2 H(+)</text>
        <dbReference type="Rhea" id="RHEA:19317"/>
        <dbReference type="ChEBI" id="CHEBI:15378"/>
        <dbReference type="ChEBI" id="CHEBI:17544"/>
        <dbReference type="ChEBI" id="CHEBI:30616"/>
        <dbReference type="ChEBI" id="CHEBI:43474"/>
        <dbReference type="ChEBI" id="CHEBI:58730"/>
        <dbReference type="ChEBI" id="CHEBI:137981"/>
        <dbReference type="ChEBI" id="CHEBI:456216"/>
        <dbReference type="EC" id="6.3.4.18"/>
    </reaction>
</comment>
<dbReference type="InterPro" id="IPR054350">
    <property type="entry name" value="PurT/PurK_preATP-grasp"/>
</dbReference>
<evidence type="ECO:0000256" key="1">
    <source>
        <dbReference type="ARBA" id="ARBA00022741"/>
    </source>
</evidence>
<dbReference type="SUPFAM" id="SSF52440">
    <property type="entry name" value="PreATP-grasp domain"/>
    <property type="match status" value="1"/>
</dbReference>
<dbReference type="Gene3D" id="3.40.50.20">
    <property type="match status" value="1"/>
</dbReference>
<dbReference type="EC" id="6.3.4.18" evidence="4 5"/>
<dbReference type="InterPro" id="IPR003135">
    <property type="entry name" value="ATP-grasp_carboxylate-amine"/>
</dbReference>
<feature type="binding site" evidence="4">
    <location>
        <begin position="271"/>
        <end position="272"/>
    </location>
    <ligand>
        <name>ATP</name>
        <dbReference type="ChEBI" id="CHEBI:30616"/>
    </ligand>
</feature>
<dbReference type="Pfam" id="PF22660">
    <property type="entry name" value="RS_preATP-grasp-like"/>
    <property type="match status" value="1"/>
</dbReference>
<dbReference type="EMBL" id="JBHSAP010000005">
    <property type="protein sequence ID" value="MFC4075621.1"/>
    <property type="molecule type" value="Genomic_DNA"/>
</dbReference>
<evidence type="ECO:0000313" key="8">
    <source>
        <dbReference type="Proteomes" id="UP001595843"/>
    </source>
</evidence>